<comment type="caution">
    <text evidence="6">The sequence shown here is derived from an EMBL/GenBank/DDBJ whole genome shotgun (WGS) entry which is preliminary data.</text>
</comment>
<dbReference type="SUPFAM" id="SSF116742">
    <property type="entry name" value="eIF2alpha middle domain-like"/>
    <property type="match status" value="1"/>
</dbReference>
<dbReference type="GO" id="GO:0005850">
    <property type="term" value="C:eukaryotic translation initiation factor 2 complex"/>
    <property type="evidence" value="ECO:0007669"/>
    <property type="project" value="TreeGrafter"/>
</dbReference>
<dbReference type="InterPro" id="IPR011488">
    <property type="entry name" value="TIF_2_asu"/>
</dbReference>
<dbReference type="Proteomes" id="UP000816034">
    <property type="component" value="Unassembled WGS sequence"/>
</dbReference>
<reference evidence="6 7" key="1">
    <citation type="journal article" date="2018" name="BMC Genomics">
        <title>The genome of Naegleria lovaniensis, the basis for a comparative approach to unravel pathogenicity factors of the human pathogenic amoeba N. fowleri.</title>
        <authorList>
            <person name="Liechti N."/>
            <person name="Schurch N."/>
            <person name="Bruggmann R."/>
            <person name="Wittwer M."/>
        </authorList>
    </citation>
    <scope>NUCLEOTIDE SEQUENCE [LARGE SCALE GENOMIC DNA]</scope>
    <source>
        <strain evidence="6 7">ATCC 30569</strain>
    </source>
</reference>
<dbReference type="RefSeq" id="XP_044555532.1">
    <property type="nucleotide sequence ID" value="XM_044697110.1"/>
</dbReference>
<organism evidence="6 7">
    <name type="scientific">Naegleria lovaniensis</name>
    <name type="common">Amoeba</name>
    <dbReference type="NCBI Taxonomy" id="51637"/>
    <lineage>
        <taxon>Eukaryota</taxon>
        <taxon>Discoba</taxon>
        <taxon>Heterolobosea</taxon>
        <taxon>Tetramitia</taxon>
        <taxon>Eutetramitia</taxon>
        <taxon>Vahlkampfiidae</taxon>
        <taxon>Naegleria</taxon>
    </lineage>
</organism>
<sequence>MSETKKLSCRFYEQQHPEVDDLVMVKVKHITDIGAYVTLLEYNNIEGLILSSELSRKRIRSISQLIRVGRNEVCVVLRVDPEKGYIDLSKSKVAAEDIPKCEENYNKSKAVNSIMRHLAETTHQDMEFLYTKIAWPLFRKFGHAYDAFKMAISNSDQVFQDIEFPTEETKENLISIIQNRLKPQPVKLRADIQVTCYSYEGIDAIKQALMEGENVGSEDEIEIKITLIAPPLYVMTTTTSDKQKGLDTLEKSIKVIQDVLAKYEGEVAVKTPPRVVNERDDHSLAILIDTLREQNKEVDADEEEEYIGM</sequence>
<keyword evidence="4" id="KW-0175">Coiled coil</keyword>
<dbReference type="GO" id="GO:0003723">
    <property type="term" value="F:RNA binding"/>
    <property type="evidence" value="ECO:0007669"/>
    <property type="project" value="InterPro"/>
</dbReference>
<dbReference type="PANTHER" id="PTHR10602">
    <property type="entry name" value="EUKARYOTIC TRANSLATION INITIATION FACTOR 2 SUBUNIT 1"/>
    <property type="match status" value="1"/>
</dbReference>
<comment type="similarity">
    <text evidence="1">Belongs to the eIF-2-alpha family.</text>
</comment>
<dbReference type="InterPro" id="IPR044126">
    <property type="entry name" value="S1_IF2_alpha"/>
</dbReference>
<feature type="coiled-coil region" evidence="4">
    <location>
        <begin position="246"/>
        <end position="304"/>
    </location>
</feature>
<dbReference type="SUPFAM" id="SSF110993">
    <property type="entry name" value="eIF-2-alpha, C-terminal domain"/>
    <property type="match status" value="1"/>
</dbReference>
<dbReference type="PROSITE" id="PS50126">
    <property type="entry name" value="S1"/>
    <property type="match status" value="1"/>
</dbReference>
<feature type="domain" description="S1 motif" evidence="5">
    <location>
        <begin position="20"/>
        <end position="91"/>
    </location>
</feature>
<gene>
    <name evidence="6" type="ORF">C9374_007169</name>
</gene>
<dbReference type="FunFam" id="2.40.50.140:FF:000015">
    <property type="entry name" value="Eukaryotic translation initiation factor 2 subunit alpha"/>
    <property type="match status" value="1"/>
</dbReference>
<accession>A0AA88KPW6</accession>
<dbReference type="GO" id="GO:0033290">
    <property type="term" value="C:eukaryotic 48S preinitiation complex"/>
    <property type="evidence" value="ECO:0007669"/>
    <property type="project" value="TreeGrafter"/>
</dbReference>
<dbReference type="InterPro" id="IPR024055">
    <property type="entry name" value="TIF2_asu_C"/>
</dbReference>
<dbReference type="PANTHER" id="PTHR10602:SF0">
    <property type="entry name" value="EUKARYOTIC TRANSLATION INITIATION FACTOR 2 SUBUNIT 1"/>
    <property type="match status" value="1"/>
</dbReference>
<evidence type="ECO:0000256" key="2">
    <source>
        <dbReference type="ARBA" id="ARBA00022540"/>
    </source>
</evidence>
<dbReference type="Pfam" id="PF07541">
    <property type="entry name" value="EIF_2_alpha"/>
    <property type="match status" value="1"/>
</dbReference>
<evidence type="ECO:0000256" key="1">
    <source>
        <dbReference type="ARBA" id="ARBA00007223"/>
    </source>
</evidence>
<proteinExistence type="inferred from homology"/>
<dbReference type="Gene3D" id="2.40.50.140">
    <property type="entry name" value="Nucleic acid-binding proteins"/>
    <property type="match status" value="1"/>
</dbReference>
<name>A0AA88KPW6_NAELO</name>
<dbReference type="SUPFAM" id="SSF50249">
    <property type="entry name" value="Nucleic acid-binding proteins"/>
    <property type="match status" value="1"/>
</dbReference>
<dbReference type="GeneID" id="68099623"/>
<dbReference type="SMART" id="SM00316">
    <property type="entry name" value="S1"/>
    <property type="match status" value="1"/>
</dbReference>
<dbReference type="Gene3D" id="3.30.70.1130">
    <property type="entry name" value="EIF_2_alpha"/>
    <property type="match status" value="1"/>
</dbReference>
<dbReference type="Pfam" id="PF00575">
    <property type="entry name" value="S1"/>
    <property type="match status" value="1"/>
</dbReference>
<keyword evidence="3" id="KW-0648">Protein biosynthesis</keyword>
<evidence type="ECO:0000256" key="3">
    <source>
        <dbReference type="ARBA" id="ARBA00022917"/>
    </source>
</evidence>
<dbReference type="Gene3D" id="1.10.150.190">
    <property type="entry name" value="Translation initiation factor 2, subunit 1, domain 2"/>
    <property type="match status" value="1"/>
</dbReference>
<keyword evidence="7" id="KW-1185">Reference proteome</keyword>
<dbReference type="EMBL" id="PYSW02000002">
    <property type="protein sequence ID" value="KAG2393638.1"/>
    <property type="molecule type" value="Genomic_DNA"/>
</dbReference>
<evidence type="ECO:0000259" key="5">
    <source>
        <dbReference type="PROSITE" id="PS50126"/>
    </source>
</evidence>
<dbReference type="AlphaFoldDB" id="A0AA88KPW6"/>
<protein>
    <recommendedName>
        <fullName evidence="5">S1 motif domain-containing protein</fullName>
    </recommendedName>
</protein>
<evidence type="ECO:0000313" key="7">
    <source>
        <dbReference type="Proteomes" id="UP000816034"/>
    </source>
</evidence>
<dbReference type="InterPro" id="IPR012340">
    <property type="entry name" value="NA-bd_OB-fold"/>
</dbReference>
<keyword evidence="2" id="KW-0396">Initiation factor</keyword>
<dbReference type="InterPro" id="IPR003029">
    <property type="entry name" value="S1_domain"/>
</dbReference>
<dbReference type="GO" id="GO:0043022">
    <property type="term" value="F:ribosome binding"/>
    <property type="evidence" value="ECO:0007669"/>
    <property type="project" value="TreeGrafter"/>
</dbReference>
<dbReference type="GO" id="GO:0003743">
    <property type="term" value="F:translation initiation factor activity"/>
    <property type="evidence" value="ECO:0007669"/>
    <property type="project" value="UniProtKB-KW"/>
</dbReference>
<evidence type="ECO:0000256" key="4">
    <source>
        <dbReference type="SAM" id="Coils"/>
    </source>
</evidence>
<dbReference type="CDD" id="cd04452">
    <property type="entry name" value="S1_IF2_alpha"/>
    <property type="match status" value="1"/>
</dbReference>
<dbReference type="InterPro" id="IPR024054">
    <property type="entry name" value="TIF2_asu_middle_sf"/>
</dbReference>
<evidence type="ECO:0000313" key="6">
    <source>
        <dbReference type="EMBL" id="KAG2393638.1"/>
    </source>
</evidence>